<evidence type="ECO:0000256" key="2">
    <source>
        <dbReference type="SAM" id="Phobius"/>
    </source>
</evidence>
<evidence type="ECO:0000256" key="1">
    <source>
        <dbReference type="SAM" id="MobiDB-lite"/>
    </source>
</evidence>
<evidence type="ECO:0000313" key="4">
    <source>
        <dbReference type="Proteomes" id="UP000653454"/>
    </source>
</evidence>
<dbReference type="Proteomes" id="UP000653454">
    <property type="component" value="Unassembled WGS sequence"/>
</dbReference>
<protein>
    <submittedName>
        <fullName evidence="3">(diamondback moth) hypothetical protein</fullName>
    </submittedName>
</protein>
<comment type="caution">
    <text evidence="3">The sequence shown here is derived from an EMBL/GenBank/DDBJ whole genome shotgun (WGS) entry which is preliminary data.</text>
</comment>
<sequence length="68" mass="8168">MSPPTSTATARSERTRGAHVQGRRWWRPLRCWRSMPRWRLIMLILEGVLIVLIHDKTRVNKTRMSHIY</sequence>
<organism evidence="3 4">
    <name type="scientific">Plutella xylostella</name>
    <name type="common">Diamondback moth</name>
    <name type="synonym">Plutella maculipennis</name>
    <dbReference type="NCBI Taxonomy" id="51655"/>
    <lineage>
        <taxon>Eukaryota</taxon>
        <taxon>Metazoa</taxon>
        <taxon>Ecdysozoa</taxon>
        <taxon>Arthropoda</taxon>
        <taxon>Hexapoda</taxon>
        <taxon>Insecta</taxon>
        <taxon>Pterygota</taxon>
        <taxon>Neoptera</taxon>
        <taxon>Endopterygota</taxon>
        <taxon>Lepidoptera</taxon>
        <taxon>Glossata</taxon>
        <taxon>Ditrysia</taxon>
        <taxon>Yponomeutoidea</taxon>
        <taxon>Plutellidae</taxon>
        <taxon>Plutella</taxon>
    </lineage>
</organism>
<dbReference type="AlphaFoldDB" id="A0A8S4E0P0"/>
<keyword evidence="2" id="KW-0812">Transmembrane</keyword>
<proteinExistence type="predicted"/>
<feature type="region of interest" description="Disordered" evidence="1">
    <location>
        <begin position="1"/>
        <end position="20"/>
    </location>
</feature>
<reference evidence="3" key="1">
    <citation type="submission" date="2020-11" db="EMBL/GenBank/DDBJ databases">
        <authorList>
            <person name="Whiteford S."/>
        </authorList>
    </citation>
    <scope>NUCLEOTIDE SEQUENCE</scope>
</reference>
<name>A0A8S4E0P0_PLUXY</name>
<accession>A0A8S4E0P0</accession>
<keyword evidence="2" id="KW-1133">Transmembrane helix</keyword>
<keyword evidence="4" id="KW-1185">Reference proteome</keyword>
<evidence type="ECO:0000313" key="3">
    <source>
        <dbReference type="EMBL" id="CAG9109387.1"/>
    </source>
</evidence>
<gene>
    <name evidence="3" type="ORF">PLXY2_LOCUS4162</name>
</gene>
<feature type="transmembrane region" description="Helical" evidence="2">
    <location>
        <begin position="36"/>
        <end position="54"/>
    </location>
</feature>
<keyword evidence="2" id="KW-0472">Membrane</keyword>
<dbReference type="EMBL" id="CAJHNJ030000011">
    <property type="protein sequence ID" value="CAG9109387.1"/>
    <property type="molecule type" value="Genomic_DNA"/>
</dbReference>
<feature type="compositionally biased region" description="Low complexity" evidence="1">
    <location>
        <begin position="1"/>
        <end position="10"/>
    </location>
</feature>